<name>K9G3P4_PEND2</name>
<keyword evidence="6" id="KW-0067">ATP-binding</keyword>
<evidence type="ECO:0000256" key="5">
    <source>
        <dbReference type="ARBA" id="ARBA00022777"/>
    </source>
</evidence>
<evidence type="ECO:0000256" key="8">
    <source>
        <dbReference type="ARBA" id="ARBA00048679"/>
    </source>
</evidence>
<evidence type="ECO:0000256" key="6">
    <source>
        <dbReference type="ARBA" id="ARBA00022840"/>
    </source>
</evidence>
<comment type="caution">
    <text evidence="9">The sequence shown here is derived from an EMBL/GenBank/DDBJ whole genome shotgun (WGS) entry which is preliminary data.</text>
</comment>
<dbReference type="PANTHER" id="PTHR47634">
    <property type="entry name" value="PROTEIN KINASE DOMAIN-CONTAINING PROTEIN-RELATED"/>
    <property type="match status" value="1"/>
</dbReference>
<accession>K9G3P4</accession>
<dbReference type="EC" id="2.7.11.1" evidence="1"/>
<dbReference type="EMBL" id="AKCT01000118">
    <property type="protein sequence ID" value="EKV15522.1"/>
    <property type="molecule type" value="Genomic_DNA"/>
</dbReference>
<evidence type="ECO:0000256" key="3">
    <source>
        <dbReference type="ARBA" id="ARBA00022679"/>
    </source>
</evidence>
<reference evidence="10" key="1">
    <citation type="journal article" date="2012" name="BMC Genomics">
        <title>Genome sequence of the necrotrophic fungus Penicillium digitatum, the main postharvest pathogen of citrus.</title>
        <authorList>
            <person name="Marcet-Houben M."/>
            <person name="Ballester A.-R."/>
            <person name="de la Fuente B."/>
            <person name="Harries E."/>
            <person name="Marcos J.F."/>
            <person name="Gonzalez-Candelas L."/>
            <person name="Gabaldon T."/>
        </authorList>
    </citation>
    <scope>NUCLEOTIDE SEQUENCE [LARGE SCALE GENOMIC DNA]</scope>
    <source>
        <strain evidence="10">PHI26 / CECT 20796</strain>
    </source>
</reference>
<keyword evidence="3" id="KW-0808">Transferase</keyword>
<dbReference type="GO" id="GO:0050684">
    <property type="term" value="P:regulation of mRNA processing"/>
    <property type="evidence" value="ECO:0007669"/>
    <property type="project" value="TreeGrafter"/>
</dbReference>
<comment type="catalytic activity">
    <reaction evidence="7">
        <text>L-threonyl-[protein] + ATP = O-phospho-L-threonyl-[protein] + ADP + H(+)</text>
        <dbReference type="Rhea" id="RHEA:46608"/>
        <dbReference type="Rhea" id="RHEA-COMP:11060"/>
        <dbReference type="Rhea" id="RHEA-COMP:11605"/>
        <dbReference type="ChEBI" id="CHEBI:15378"/>
        <dbReference type="ChEBI" id="CHEBI:30013"/>
        <dbReference type="ChEBI" id="CHEBI:30616"/>
        <dbReference type="ChEBI" id="CHEBI:61977"/>
        <dbReference type="ChEBI" id="CHEBI:456216"/>
        <dbReference type="EC" id="2.7.11.1"/>
    </reaction>
</comment>
<evidence type="ECO:0000256" key="1">
    <source>
        <dbReference type="ARBA" id="ARBA00012513"/>
    </source>
</evidence>
<evidence type="ECO:0000256" key="7">
    <source>
        <dbReference type="ARBA" id="ARBA00047899"/>
    </source>
</evidence>
<evidence type="ECO:0000313" key="9">
    <source>
        <dbReference type="EMBL" id="EKV15522.1"/>
    </source>
</evidence>
<dbReference type="Gene3D" id="3.30.200.20">
    <property type="entry name" value="Phosphorylase Kinase, domain 1"/>
    <property type="match status" value="1"/>
</dbReference>
<keyword evidence="10" id="KW-1185">Reference proteome</keyword>
<keyword evidence="2" id="KW-0723">Serine/threonine-protein kinase</keyword>
<keyword evidence="4" id="KW-0547">Nucleotide-binding</keyword>
<evidence type="ECO:0000256" key="4">
    <source>
        <dbReference type="ARBA" id="ARBA00022741"/>
    </source>
</evidence>
<proteinExistence type="predicted"/>
<dbReference type="GO" id="GO:0005524">
    <property type="term" value="F:ATP binding"/>
    <property type="evidence" value="ECO:0007669"/>
    <property type="project" value="UniProtKB-KW"/>
</dbReference>
<dbReference type="PANTHER" id="PTHR47634:SF9">
    <property type="entry name" value="PROTEIN KINASE DOMAIN-CONTAINING PROTEIN-RELATED"/>
    <property type="match status" value="1"/>
</dbReference>
<organism evidence="9 10">
    <name type="scientific">Penicillium digitatum (strain PHI26 / CECT 20796)</name>
    <name type="common">Green mold</name>
    <dbReference type="NCBI Taxonomy" id="1170229"/>
    <lineage>
        <taxon>Eukaryota</taxon>
        <taxon>Fungi</taxon>
        <taxon>Dikarya</taxon>
        <taxon>Ascomycota</taxon>
        <taxon>Pezizomycotina</taxon>
        <taxon>Eurotiomycetes</taxon>
        <taxon>Eurotiomycetidae</taxon>
        <taxon>Eurotiales</taxon>
        <taxon>Aspergillaceae</taxon>
        <taxon>Penicillium</taxon>
    </lineage>
</organism>
<dbReference type="SUPFAM" id="SSF56112">
    <property type="entry name" value="Protein kinase-like (PK-like)"/>
    <property type="match status" value="1"/>
</dbReference>
<dbReference type="OrthoDB" id="4367430at2759"/>
<dbReference type="GO" id="GO:0000245">
    <property type="term" value="P:spliceosomal complex assembly"/>
    <property type="evidence" value="ECO:0007669"/>
    <property type="project" value="TreeGrafter"/>
</dbReference>
<dbReference type="InterPro" id="IPR011009">
    <property type="entry name" value="Kinase-like_dom_sf"/>
</dbReference>
<dbReference type="OMA" id="YHSMTIG"/>
<evidence type="ECO:0000256" key="2">
    <source>
        <dbReference type="ARBA" id="ARBA00022527"/>
    </source>
</evidence>
<dbReference type="AlphaFoldDB" id="K9G3P4"/>
<dbReference type="InParanoid" id="K9G3P4"/>
<gene>
    <name evidence="9" type="ORF">PDIG_25150</name>
</gene>
<protein>
    <recommendedName>
        <fullName evidence="1">non-specific serine/threonine protein kinase</fullName>
        <ecNumber evidence="1">2.7.11.1</ecNumber>
    </recommendedName>
</protein>
<dbReference type="InterPro" id="IPR051334">
    <property type="entry name" value="SRPK"/>
</dbReference>
<dbReference type="GO" id="GO:0004674">
    <property type="term" value="F:protein serine/threonine kinase activity"/>
    <property type="evidence" value="ECO:0007669"/>
    <property type="project" value="UniProtKB-KW"/>
</dbReference>
<evidence type="ECO:0000313" key="10">
    <source>
        <dbReference type="Proteomes" id="UP000009882"/>
    </source>
</evidence>
<dbReference type="STRING" id="1170229.K9G3P4"/>
<comment type="catalytic activity">
    <reaction evidence="8">
        <text>L-seryl-[protein] + ATP = O-phospho-L-seryl-[protein] + ADP + H(+)</text>
        <dbReference type="Rhea" id="RHEA:17989"/>
        <dbReference type="Rhea" id="RHEA-COMP:9863"/>
        <dbReference type="Rhea" id="RHEA-COMP:11604"/>
        <dbReference type="ChEBI" id="CHEBI:15378"/>
        <dbReference type="ChEBI" id="CHEBI:29999"/>
        <dbReference type="ChEBI" id="CHEBI:30616"/>
        <dbReference type="ChEBI" id="CHEBI:83421"/>
        <dbReference type="ChEBI" id="CHEBI:456216"/>
        <dbReference type="EC" id="2.7.11.1"/>
    </reaction>
</comment>
<keyword evidence="5" id="KW-0418">Kinase</keyword>
<dbReference type="HOGENOM" id="CLU_1759428_0_0_1"/>
<dbReference type="Proteomes" id="UP000009882">
    <property type="component" value="Unassembled WGS sequence"/>
</dbReference>
<sequence length="148" mass="17037">MRALISPPFRPFQTRLLLSHLHSTSTKARQTQHDQNQIRGFFCTAVMMSHSPKDGDSSHHLYEPIEGAEKLESYRVGGYHSMTIGDHLHNRYQVVQKLGHGTYSMIWLARDQKMANMSLSKCVLRIRTHLNSTSFRNFLTRNKVQAIA</sequence>